<evidence type="ECO:0000256" key="5">
    <source>
        <dbReference type="ARBA" id="ARBA00023125"/>
    </source>
</evidence>
<dbReference type="InterPro" id="IPR043135">
    <property type="entry name" value="Fur_C"/>
</dbReference>
<dbReference type="Pfam" id="PF01475">
    <property type="entry name" value="FUR"/>
    <property type="match status" value="1"/>
</dbReference>
<keyword evidence="6" id="KW-0804">Transcription</keyword>
<keyword evidence="5" id="KW-0238">DNA-binding</keyword>
<dbReference type="GO" id="GO:0003700">
    <property type="term" value="F:DNA-binding transcription factor activity"/>
    <property type="evidence" value="ECO:0007669"/>
    <property type="project" value="InterPro"/>
</dbReference>
<dbReference type="Gene3D" id="3.30.1490.190">
    <property type="match status" value="1"/>
</dbReference>
<dbReference type="GO" id="GO:0008270">
    <property type="term" value="F:zinc ion binding"/>
    <property type="evidence" value="ECO:0007669"/>
    <property type="project" value="TreeGrafter"/>
</dbReference>
<dbReference type="InterPro" id="IPR002481">
    <property type="entry name" value="FUR"/>
</dbReference>
<evidence type="ECO:0000256" key="2">
    <source>
        <dbReference type="ARBA" id="ARBA00022491"/>
    </source>
</evidence>
<dbReference type="InterPro" id="IPR036390">
    <property type="entry name" value="WH_DNA-bd_sf"/>
</dbReference>
<evidence type="ECO:0000313" key="9">
    <source>
        <dbReference type="Proteomes" id="UP000294980"/>
    </source>
</evidence>
<dbReference type="EMBL" id="SLWX01000019">
    <property type="protein sequence ID" value="TCO72246.1"/>
    <property type="molecule type" value="Genomic_DNA"/>
</dbReference>
<feature type="binding site" evidence="7">
    <location>
        <position position="152"/>
    </location>
    <ligand>
        <name>Zn(2+)</name>
        <dbReference type="ChEBI" id="CHEBI:29105"/>
    </ligand>
</feature>
<dbReference type="GO" id="GO:0000976">
    <property type="term" value="F:transcription cis-regulatory region binding"/>
    <property type="evidence" value="ECO:0007669"/>
    <property type="project" value="TreeGrafter"/>
</dbReference>
<dbReference type="PANTHER" id="PTHR33202">
    <property type="entry name" value="ZINC UPTAKE REGULATION PROTEIN"/>
    <property type="match status" value="1"/>
</dbReference>
<evidence type="ECO:0000256" key="6">
    <source>
        <dbReference type="ARBA" id="ARBA00023163"/>
    </source>
</evidence>
<dbReference type="GO" id="GO:0045892">
    <property type="term" value="P:negative regulation of DNA-templated transcription"/>
    <property type="evidence" value="ECO:0007669"/>
    <property type="project" value="TreeGrafter"/>
</dbReference>
<proteinExistence type="inferred from homology"/>
<reference evidence="8 9" key="1">
    <citation type="submission" date="2019-03" db="EMBL/GenBank/DDBJ databases">
        <title>Genomic Encyclopedia of Type Strains, Phase IV (KMG-IV): sequencing the most valuable type-strain genomes for metagenomic binning, comparative biology and taxonomic classification.</title>
        <authorList>
            <person name="Goeker M."/>
        </authorList>
    </citation>
    <scope>NUCLEOTIDE SEQUENCE [LARGE SCALE GENOMIC DNA]</scope>
    <source>
        <strain evidence="8 9">DSM 23344</strain>
    </source>
</reference>
<evidence type="ECO:0000256" key="3">
    <source>
        <dbReference type="ARBA" id="ARBA00022833"/>
    </source>
</evidence>
<dbReference type="RefSeq" id="WP_240624445.1">
    <property type="nucleotide sequence ID" value="NZ_QQSW01000025.1"/>
</dbReference>
<keyword evidence="7" id="KW-0479">Metal-binding</keyword>
<keyword evidence="4" id="KW-0805">Transcription regulation</keyword>
<gene>
    <name evidence="8" type="ORF">EV688_11948</name>
</gene>
<name>A0A4R2KN72_9GAMM</name>
<dbReference type="Proteomes" id="UP000294980">
    <property type="component" value="Unassembled WGS sequence"/>
</dbReference>
<dbReference type="AlphaFoldDB" id="A0A4R2KN72"/>
<keyword evidence="2" id="KW-0678">Repressor</keyword>
<evidence type="ECO:0000256" key="7">
    <source>
        <dbReference type="PIRSR" id="PIRSR602481-1"/>
    </source>
</evidence>
<feature type="binding site" evidence="7">
    <location>
        <position position="111"/>
    </location>
    <ligand>
        <name>Zn(2+)</name>
        <dbReference type="ChEBI" id="CHEBI:29105"/>
    </ligand>
</feature>
<organism evidence="8 9">
    <name type="scientific">Chromatocurvus halotolerans</name>
    <dbReference type="NCBI Taxonomy" id="1132028"/>
    <lineage>
        <taxon>Bacteria</taxon>
        <taxon>Pseudomonadati</taxon>
        <taxon>Pseudomonadota</taxon>
        <taxon>Gammaproteobacteria</taxon>
        <taxon>Cellvibrionales</taxon>
        <taxon>Halieaceae</taxon>
        <taxon>Chromatocurvus</taxon>
    </lineage>
</organism>
<comment type="similarity">
    <text evidence="1">Belongs to the Fur family.</text>
</comment>
<feature type="binding site" evidence="7">
    <location>
        <position position="155"/>
    </location>
    <ligand>
        <name>Zn(2+)</name>
        <dbReference type="ChEBI" id="CHEBI:29105"/>
    </ligand>
</feature>
<sequence length="170" mass="19105">MSGLKRSGKMVRQSLEGAERACRTQGLRLTDKRKRLLTSLLKAAGPISAYDLAHHYRADHGEELPVMTVYRMLDVFIDAGVVHKLRSTNRFMACRHMACDHPHAATQFLICDSCGIVREMDFADAEISKLNQKARSSGFHLYQEQLELHGVCDRCHSGIEEKTPDARAHG</sequence>
<dbReference type="InterPro" id="IPR036388">
    <property type="entry name" value="WH-like_DNA-bd_sf"/>
</dbReference>
<dbReference type="GO" id="GO:1900376">
    <property type="term" value="P:regulation of secondary metabolite biosynthetic process"/>
    <property type="evidence" value="ECO:0007669"/>
    <property type="project" value="TreeGrafter"/>
</dbReference>
<comment type="cofactor">
    <cofactor evidence="7">
        <name>Zn(2+)</name>
        <dbReference type="ChEBI" id="CHEBI:29105"/>
    </cofactor>
    <text evidence="7">Binds 1 zinc ion per subunit.</text>
</comment>
<protein>
    <submittedName>
        <fullName evidence="8">Fur family zinc uptake transcriptional regulator</fullName>
    </submittedName>
</protein>
<evidence type="ECO:0000313" key="8">
    <source>
        <dbReference type="EMBL" id="TCO72246.1"/>
    </source>
</evidence>
<dbReference type="GO" id="GO:0005829">
    <property type="term" value="C:cytosol"/>
    <property type="evidence" value="ECO:0007669"/>
    <property type="project" value="TreeGrafter"/>
</dbReference>
<comment type="caution">
    <text evidence="8">The sequence shown here is derived from an EMBL/GenBank/DDBJ whole genome shotgun (WGS) entry which is preliminary data.</text>
</comment>
<keyword evidence="3 7" id="KW-0862">Zinc</keyword>
<feature type="binding site" evidence="7">
    <location>
        <position position="114"/>
    </location>
    <ligand>
        <name>Zn(2+)</name>
        <dbReference type="ChEBI" id="CHEBI:29105"/>
    </ligand>
</feature>
<evidence type="ECO:0000256" key="4">
    <source>
        <dbReference type="ARBA" id="ARBA00023015"/>
    </source>
</evidence>
<keyword evidence="9" id="KW-1185">Reference proteome</keyword>
<accession>A0A4R2KN72</accession>
<dbReference type="SUPFAM" id="SSF46785">
    <property type="entry name" value="Winged helix' DNA-binding domain"/>
    <property type="match status" value="1"/>
</dbReference>
<evidence type="ECO:0000256" key="1">
    <source>
        <dbReference type="ARBA" id="ARBA00007957"/>
    </source>
</evidence>
<dbReference type="Gene3D" id="1.10.10.10">
    <property type="entry name" value="Winged helix-like DNA-binding domain superfamily/Winged helix DNA-binding domain"/>
    <property type="match status" value="1"/>
</dbReference>
<dbReference type="PANTHER" id="PTHR33202:SF6">
    <property type="entry name" value="ZINC UPTAKE REGULATION PROTEIN"/>
    <property type="match status" value="1"/>
</dbReference>